<reference evidence="1" key="2">
    <citation type="submission" date="2018-03" db="EMBL/GenBank/DDBJ databases">
        <title>The Triticum urartu genome reveals the dynamic nature of wheat genome evolution.</title>
        <authorList>
            <person name="Ling H."/>
            <person name="Ma B."/>
            <person name="Shi X."/>
            <person name="Liu H."/>
            <person name="Dong L."/>
            <person name="Sun H."/>
            <person name="Cao Y."/>
            <person name="Gao Q."/>
            <person name="Zheng S."/>
            <person name="Li Y."/>
            <person name="Yu Y."/>
            <person name="Du H."/>
            <person name="Qi M."/>
            <person name="Li Y."/>
            <person name="Yu H."/>
            <person name="Cui Y."/>
            <person name="Wang N."/>
            <person name="Chen C."/>
            <person name="Wu H."/>
            <person name="Zhao Y."/>
            <person name="Zhang J."/>
            <person name="Li Y."/>
            <person name="Zhou W."/>
            <person name="Zhang B."/>
            <person name="Hu W."/>
            <person name="Eijk M."/>
            <person name="Tang J."/>
            <person name="Witsenboer H."/>
            <person name="Zhao S."/>
            <person name="Li Z."/>
            <person name="Zhang A."/>
            <person name="Wang D."/>
            <person name="Liang C."/>
        </authorList>
    </citation>
    <scope>NUCLEOTIDE SEQUENCE [LARGE SCALE GENOMIC DNA]</scope>
    <source>
        <strain evidence="1">cv. G1812</strain>
    </source>
</reference>
<dbReference type="Proteomes" id="UP000015106">
    <property type="component" value="Chromosome 7"/>
</dbReference>
<reference evidence="1" key="3">
    <citation type="submission" date="2022-06" db="UniProtKB">
        <authorList>
            <consortium name="EnsemblPlants"/>
        </authorList>
    </citation>
    <scope>IDENTIFICATION</scope>
</reference>
<keyword evidence="2" id="KW-1185">Reference proteome</keyword>
<protein>
    <submittedName>
        <fullName evidence="1">Uncharacterized protein</fullName>
    </submittedName>
</protein>
<evidence type="ECO:0000313" key="1">
    <source>
        <dbReference type="EnsemblPlants" id="TuG1812G0700004295.01.T01.cds402559"/>
    </source>
</evidence>
<accession>A0A8R7R5S7</accession>
<proteinExistence type="predicted"/>
<name>A0A8R7R5S7_TRIUA</name>
<reference evidence="2" key="1">
    <citation type="journal article" date="2013" name="Nature">
        <title>Draft genome of the wheat A-genome progenitor Triticum urartu.</title>
        <authorList>
            <person name="Ling H.Q."/>
            <person name="Zhao S."/>
            <person name="Liu D."/>
            <person name="Wang J."/>
            <person name="Sun H."/>
            <person name="Zhang C."/>
            <person name="Fan H."/>
            <person name="Li D."/>
            <person name="Dong L."/>
            <person name="Tao Y."/>
            <person name="Gao C."/>
            <person name="Wu H."/>
            <person name="Li Y."/>
            <person name="Cui Y."/>
            <person name="Guo X."/>
            <person name="Zheng S."/>
            <person name="Wang B."/>
            <person name="Yu K."/>
            <person name="Liang Q."/>
            <person name="Yang W."/>
            <person name="Lou X."/>
            <person name="Chen J."/>
            <person name="Feng M."/>
            <person name="Jian J."/>
            <person name="Zhang X."/>
            <person name="Luo G."/>
            <person name="Jiang Y."/>
            <person name="Liu J."/>
            <person name="Wang Z."/>
            <person name="Sha Y."/>
            <person name="Zhang B."/>
            <person name="Wu H."/>
            <person name="Tang D."/>
            <person name="Shen Q."/>
            <person name="Xue P."/>
            <person name="Zou S."/>
            <person name="Wang X."/>
            <person name="Liu X."/>
            <person name="Wang F."/>
            <person name="Yang Y."/>
            <person name="An X."/>
            <person name="Dong Z."/>
            <person name="Zhang K."/>
            <person name="Zhang X."/>
            <person name="Luo M.C."/>
            <person name="Dvorak J."/>
            <person name="Tong Y."/>
            <person name="Wang J."/>
            <person name="Yang H."/>
            <person name="Li Z."/>
            <person name="Wang D."/>
            <person name="Zhang A."/>
            <person name="Wang J."/>
        </authorList>
    </citation>
    <scope>NUCLEOTIDE SEQUENCE</scope>
    <source>
        <strain evidence="2">cv. G1812</strain>
    </source>
</reference>
<dbReference type="Gramene" id="TuG1812G0700004295.01.T01">
    <property type="protein sequence ID" value="TuG1812G0700004295.01.T01.cds402559"/>
    <property type="gene ID" value="TuG1812G0700004295.01"/>
</dbReference>
<evidence type="ECO:0000313" key="2">
    <source>
        <dbReference type="Proteomes" id="UP000015106"/>
    </source>
</evidence>
<dbReference type="EnsemblPlants" id="TuG1812G0700004295.01.T01">
    <property type="protein sequence ID" value="TuG1812G0700004295.01.T01.cds402559"/>
    <property type="gene ID" value="TuG1812G0700004295.01"/>
</dbReference>
<organism evidence="1 2">
    <name type="scientific">Triticum urartu</name>
    <name type="common">Red wild einkorn</name>
    <name type="synonym">Crithodium urartu</name>
    <dbReference type="NCBI Taxonomy" id="4572"/>
    <lineage>
        <taxon>Eukaryota</taxon>
        <taxon>Viridiplantae</taxon>
        <taxon>Streptophyta</taxon>
        <taxon>Embryophyta</taxon>
        <taxon>Tracheophyta</taxon>
        <taxon>Spermatophyta</taxon>
        <taxon>Magnoliopsida</taxon>
        <taxon>Liliopsida</taxon>
        <taxon>Poales</taxon>
        <taxon>Poaceae</taxon>
        <taxon>BOP clade</taxon>
        <taxon>Pooideae</taxon>
        <taxon>Triticodae</taxon>
        <taxon>Triticeae</taxon>
        <taxon>Triticinae</taxon>
        <taxon>Triticum</taxon>
    </lineage>
</organism>
<sequence>RRQLCLVHLEKCGEFSFSIFSSSLGHRLCEPLSIISHEVTLPRINIISFILTFYSTLF</sequence>
<dbReference type="AlphaFoldDB" id="A0A8R7R5S7"/>